<dbReference type="SUPFAM" id="SSF56935">
    <property type="entry name" value="Porins"/>
    <property type="match status" value="1"/>
</dbReference>
<dbReference type="Gene3D" id="2.40.170.20">
    <property type="entry name" value="TonB-dependent receptor, beta-barrel domain"/>
    <property type="match status" value="1"/>
</dbReference>
<accession>A0A1I4S097</accession>
<dbReference type="EMBL" id="FOTW01000024">
    <property type="protein sequence ID" value="SFM57889.1"/>
    <property type="molecule type" value="Genomic_DNA"/>
</dbReference>
<evidence type="ECO:0000256" key="2">
    <source>
        <dbReference type="ARBA" id="ARBA00009810"/>
    </source>
</evidence>
<evidence type="ECO:0000256" key="1">
    <source>
        <dbReference type="ARBA" id="ARBA00004571"/>
    </source>
</evidence>
<evidence type="ECO:0000256" key="12">
    <source>
        <dbReference type="SAM" id="MobiDB-lite"/>
    </source>
</evidence>
<feature type="domain" description="TonB-dependent receptor plug" evidence="14">
    <location>
        <begin position="95"/>
        <end position="214"/>
    </location>
</feature>
<keyword evidence="4 10" id="KW-1134">Transmembrane beta strand</keyword>
<name>A0A1I4S097_9BURK</name>
<dbReference type="InterPro" id="IPR012910">
    <property type="entry name" value="Plug_dom"/>
</dbReference>
<comment type="subcellular location">
    <subcellularLocation>
        <location evidence="1 10">Cell outer membrane</location>
        <topology evidence="1 10">Multi-pass membrane protein</topology>
    </subcellularLocation>
</comment>
<evidence type="ECO:0000256" key="5">
    <source>
        <dbReference type="ARBA" id="ARBA00022692"/>
    </source>
</evidence>
<keyword evidence="16" id="KW-1185">Reference proteome</keyword>
<evidence type="ECO:0000259" key="13">
    <source>
        <dbReference type="Pfam" id="PF00593"/>
    </source>
</evidence>
<keyword evidence="5 10" id="KW-0812">Transmembrane</keyword>
<keyword evidence="7 10" id="KW-0472">Membrane</keyword>
<evidence type="ECO:0000256" key="7">
    <source>
        <dbReference type="ARBA" id="ARBA00023136"/>
    </source>
</evidence>
<keyword evidence="6 11" id="KW-0798">TonB box</keyword>
<evidence type="ECO:0000313" key="16">
    <source>
        <dbReference type="Proteomes" id="UP000199470"/>
    </source>
</evidence>
<evidence type="ECO:0000256" key="8">
    <source>
        <dbReference type="ARBA" id="ARBA00023170"/>
    </source>
</evidence>
<dbReference type="InterPro" id="IPR000531">
    <property type="entry name" value="Beta-barrel_TonB"/>
</dbReference>
<keyword evidence="3 10" id="KW-0813">Transport</keyword>
<dbReference type="Proteomes" id="UP000199470">
    <property type="component" value="Unassembled WGS sequence"/>
</dbReference>
<feature type="region of interest" description="Disordered" evidence="12">
    <location>
        <begin position="474"/>
        <end position="499"/>
    </location>
</feature>
<gene>
    <name evidence="15" type="ORF">SAMN02982985_04559</name>
</gene>
<dbReference type="Pfam" id="PF07715">
    <property type="entry name" value="Plug"/>
    <property type="match status" value="1"/>
</dbReference>
<keyword evidence="8" id="KW-0675">Receptor</keyword>
<feature type="region of interest" description="Disordered" evidence="12">
    <location>
        <begin position="48"/>
        <end position="74"/>
    </location>
</feature>
<dbReference type="PANTHER" id="PTHR47234">
    <property type="match status" value="1"/>
</dbReference>
<dbReference type="GO" id="GO:0009279">
    <property type="term" value="C:cell outer membrane"/>
    <property type="evidence" value="ECO:0007669"/>
    <property type="project" value="UniProtKB-SubCell"/>
</dbReference>
<protein>
    <submittedName>
        <fullName evidence="15">Iron complex outermembrane recepter protein</fullName>
    </submittedName>
</protein>
<dbReference type="AlphaFoldDB" id="A0A1I4S097"/>
<dbReference type="InterPro" id="IPR037066">
    <property type="entry name" value="Plug_dom_sf"/>
</dbReference>
<feature type="domain" description="TonB-dependent receptor-like beta-barrel" evidence="13">
    <location>
        <begin position="338"/>
        <end position="820"/>
    </location>
</feature>
<dbReference type="InterPro" id="IPR039426">
    <property type="entry name" value="TonB-dep_rcpt-like"/>
</dbReference>
<evidence type="ECO:0000256" key="3">
    <source>
        <dbReference type="ARBA" id="ARBA00022448"/>
    </source>
</evidence>
<evidence type="ECO:0000256" key="9">
    <source>
        <dbReference type="ARBA" id="ARBA00023237"/>
    </source>
</evidence>
<organism evidence="15 16">
    <name type="scientific">Rugamonas rubra</name>
    <dbReference type="NCBI Taxonomy" id="758825"/>
    <lineage>
        <taxon>Bacteria</taxon>
        <taxon>Pseudomonadati</taxon>
        <taxon>Pseudomonadota</taxon>
        <taxon>Betaproteobacteria</taxon>
        <taxon>Burkholderiales</taxon>
        <taxon>Oxalobacteraceae</taxon>
        <taxon>Telluria group</taxon>
        <taxon>Rugamonas</taxon>
    </lineage>
</organism>
<dbReference type="Gene3D" id="2.170.130.10">
    <property type="entry name" value="TonB-dependent receptor, plug domain"/>
    <property type="match status" value="1"/>
</dbReference>
<dbReference type="PANTHER" id="PTHR47234:SF3">
    <property type="entry name" value="SECRETIN_TONB SHORT N-TERMINAL DOMAIN-CONTAINING PROTEIN"/>
    <property type="match status" value="1"/>
</dbReference>
<evidence type="ECO:0000256" key="11">
    <source>
        <dbReference type="RuleBase" id="RU003357"/>
    </source>
</evidence>
<dbReference type="InterPro" id="IPR036942">
    <property type="entry name" value="Beta-barrel_TonB_sf"/>
</dbReference>
<reference evidence="15 16" key="1">
    <citation type="submission" date="2016-10" db="EMBL/GenBank/DDBJ databases">
        <authorList>
            <person name="de Groot N.N."/>
        </authorList>
    </citation>
    <scope>NUCLEOTIDE SEQUENCE [LARGE SCALE GENOMIC DNA]</scope>
    <source>
        <strain evidence="15 16">ATCC 43154</strain>
    </source>
</reference>
<keyword evidence="9 10" id="KW-0998">Cell outer membrane</keyword>
<dbReference type="PROSITE" id="PS52016">
    <property type="entry name" value="TONB_DEPENDENT_REC_3"/>
    <property type="match status" value="1"/>
</dbReference>
<dbReference type="Pfam" id="PF00593">
    <property type="entry name" value="TonB_dep_Rec_b-barrel"/>
    <property type="match status" value="1"/>
</dbReference>
<sequence>MNTRHHAHLPLSLSLLRSSDNPPRPRLRRGRLHVALACALLAGMAPPSRAEAPAAQPGVEQGRGQGQGQGEAAPRAGIDQVTVVGSRARNRTVFDSSVPIDRFGAREVANALASGEVGAALQNLSPSINFPRIESSGASDSVRGIQLRGLAPDQVLVLINGKRRHTSAVLDTESSFAGTVPVDINSIPPGAIDHIEILRDGAGAQYGSDAVAGVINIVLKNAKQGGSASVSYGLNHTDFAPTRQTLTDGQTKIVNADYGVPLGDAGYFRFGAETRRRSPTERAGPSDAGWTSWNSTPADLALDGKVLFKSGDSKQNNDYLFYNTLLPLAPGVDAYSFATLNQRKSDGSAYFRFPGDPSNVPALYPQGYRPVTKGDKTDLSVVAGVRLGAAGWNWDLSGRHGGDKFRYDLSNSANASLGAQSPTSFHLATFDFQQNALNADLSRELDLGLGLAAPLNLAVGLEYLRETYRSTPGDAASYAAGPQTEAPPGAQAGPGLRPADAFDGSRKVRSIYADLEQELGSKLLVGAAARYSDYSDFGSASTGKLSARYKFSNTFLLRGSLSNSFRAPALVQTGFRFATLNFNSDGSALQTAALLPASDGLARRFGAEALKPEKSTNLSLGLAWKPAPATSVTLDAYRIRIKDRITRSSDLQSEAVSAYLAGIGRSDIQSVAYLANLLDTTSDGLDVVLNHELNLAGGKLNLNAALNLNRTTLDKVRQSSAALAAIDPSLTLLTDSGLFRIRNASPSSKLILGADWQGQRWGLLARATRFGALKDFSYDQEAPLIDGVHAQRFGAVWSLDLEAQYKLSKQLTLALGGNNVLDQYPDRVRQTNNATYGGALPYNFVNPIGVNGAYFYAKLSYTF</sequence>
<evidence type="ECO:0000256" key="4">
    <source>
        <dbReference type="ARBA" id="ARBA00022452"/>
    </source>
</evidence>
<evidence type="ECO:0000259" key="14">
    <source>
        <dbReference type="Pfam" id="PF07715"/>
    </source>
</evidence>
<evidence type="ECO:0000256" key="10">
    <source>
        <dbReference type="PROSITE-ProRule" id="PRU01360"/>
    </source>
</evidence>
<dbReference type="CDD" id="cd01347">
    <property type="entry name" value="ligand_gated_channel"/>
    <property type="match status" value="1"/>
</dbReference>
<dbReference type="STRING" id="758825.SAMN02982985_04559"/>
<evidence type="ECO:0000313" key="15">
    <source>
        <dbReference type="EMBL" id="SFM57889.1"/>
    </source>
</evidence>
<comment type="similarity">
    <text evidence="2 10 11">Belongs to the TonB-dependent receptor family.</text>
</comment>
<proteinExistence type="inferred from homology"/>
<evidence type="ECO:0000256" key="6">
    <source>
        <dbReference type="ARBA" id="ARBA00023077"/>
    </source>
</evidence>
<dbReference type="RefSeq" id="WP_245774398.1">
    <property type="nucleotide sequence ID" value="NZ_FOTW01000024.1"/>
</dbReference>